<accession>A4SUW9</accession>
<evidence type="ECO:0000256" key="4">
    <source>
        <dbReference type="ARBA" id="ARBA00035204"/>
    </source>
</evidence>
<dbReference type="GO" id="GO:0005840">
    <property type="term" value="C:ribosome"/>
    <property type="evidence" value="ECO:0007669"/>
    <property type="project" value="UniProtKB-KW"/>
</dbReference>
<evidence type="ECO:0000256" key="3">
    <source>
        <dbReference type="ARBA" id="ARBA00023274"/>
    </source>
</evidence>
<dbReference type="NCBIfam" id="TIGR00012">
    <property type="entry name" value="L29"/>
    <property type="match status" value="1"/>
</dbReference>
<dbReference type="GO" id="GO:1990904">
    <property type="term" value="C:ribonucleoprotein complex"/>
    <property type="evidence" value="ECO:0007669"/>
    <property type="project" value="UniProtKB-KW"/>
</dbReference>
<dbReference type="GO" id="GO:0006412">
    <property type="term" value="P:translation"/>
    <property type="evidence" value="ECO:0007669"/>
    <property type="project" value="UniProtKB-UniRule"/>
</dbReference>
<dbReference type="SUPFAM" id="SSF46561">
    <property type="entry name" value="Ribosomal protein L29 (L29p)"/>
    <property type="match status" value="1"/>
</dbReference>
<dbReference type="CDD" id="cd00427">
    <property type="entry name" value="Ribosomal_L29_HIP"/>
    <property type="match status" value="1"/>
</dbReference>
<dbReference type="KEGG" id="pnu:Pnuc_0061"/>
<gene>
    <name evidence="5" type="primary">rpmC</name>
    <name evidence="6" type="ordered locus">Pnuc_0061</name>
</gene>
<dbReference type="InterPro" id="IPR001854">
    <property type="entry name" value="Ribosomal_uL29"/>
</dbReference>
<dbReference type="GO" id="GO:0003735">
    <property type="term" value="F:structural constituent of ribosome"/>
    <property type="evidence" value="ECO:0007669"/>
    <property type="project" value="InterPro"/>
</dbReference>
<dbReference type="HOGENOM" id="CLU_158491_1_1_4"/>
<comment type="similarity">
    <text evidence="1 5">Belongs to the universal ribosomal protein uL29 family.</text>
</comment>
<evidence type="ECO:0000256" key="5">
    <source>
        <dbReference type="HAMAP-Rule" id="MF_00374"/>
    </source>
</evidence>
<dbReference type="Pfam" id="PF00831">
    <property type="entry name" value="Ribosomal_L29"/>
    <property type="match status" value="1"/>
</dbReference>
<organism evidence="6 7">
    <name type="scientific">Polynucleobacter asymbioticus (strain DSM 18221 / CIP 109841 / QLW-P1DMWA-1)</name>
    <name type="common">Polynucleobacter necessarius subsp. asymbioticus</name>
    <dbReference type="NCBI Taxonomy" id="312153"/>
    <lineage>
        <taxon>Bacteria</taxon>
        <taxon>Pseudomonadati</taxon>
        <taxon>Pseudomonadota</taxon>
        <taxon>Betaproteobacteria</taxon>
        <taxon>Burkholderiales</taxon>
        <taxon>Burkholderiaceae</taxon>
        <taxon>Polynucleobacter</taxon>
    </lineage>
</organism>
<name>A4SUW9_POLAQ</name>
<evidence type="ECO:0000313" key="6">
    <source>
        <dbReference type="EMBL" id="ABP33283.1"/>
    </source>
</evidence>
<dbReference type="Gene3D" id="6.10.140.1970">
    <property type="match status" value="1"/>
</dbReference>
<evidence type="ECO:0000313" key="7">
    <source>
        <dbReference type="Proteomes" id="UP000000231"/>
    </source>
</evidence>
<dbReference type="eggNOG" id="COG0255">
    <property type="taxonomic scope" value="Bacteria"/>
</dbReference>
<protein>
    <recommendedName>
        <fullName evidence="4 5">Large ribosomal subunit protein uL29</fullName>
    </recommendedName>
</protein>
<keyword evidence="7" id="KW-1185">Reference proteome</keyword>
<dbReference type="HAMAP" id="MF_00374">
    <property type="entry name" value="Ribosomal_uL29"/>
    <property type="match status" value="1"/>
</dbReference>
<evidence type="ECO:0000256" key="1">
    <source>
        <dbReference type="ARBA" id="ARBA00009254"/>
    </source>
</evidence>
<evidence type="ECO:0000256" key="2">
    <source>
        <dbReference type="ARBA" id="ARBA00022980"/>
    </source>
</evidence>
<proteinExistence type="inferred from homology"/>
<dbReference type="InterPro" id="IPR036049">
    <property type="entry name" value="Ribosomal_uL29_sf"/>
</dbReference>
<keyword evidence="2 5" id="KW-0689">Ribosomal protein</keyword>
<dbReference type="AlphaFoldDB" id="A4SUW9"/>
<dbReference type="Proteomes" id="UP000000231">
    <property type="component" value="Chromosome"/>
</dbReference>
<sequence length="70" mass="7880">MIGIEIMKNTELASKDLTALNAELTELLKTSFKLRMQKGTQQLTNTSQLGKNKRDIARVKTFIAQKTAQK</sequence>
<keyword evidence="3 5" id="KW-0687">Ribonucleoprotein</keyword>
<dbReference type="EMBL" id="CP000655">
    <property type="protein sequence ID" value="ABP33283.1"/>
    <property type="molecule type" value="Genomic_DNA"/>
</dbReference>
<reference evidence="6 7" key="1">
    <citation type="journal article" date="2012" name="Stand. Genomic Sci.">
        <title>Complete genome sequence of Polynucleobacter necessarius subsp. asymbioticus type strain (QLW-P1DMWA-1(T)).</title>
        <authorList>
            <person name="Meincke L."/>
            <person name="Copeland A."/>
            <person name="Lapidus A."/>
            <person name="Lucas S."/>
            <person name="Berry K.W."/>
            <person name="Del Rio T.G."/>
            <person name="Hammon N."/>
            <person name="Dalin E."/>
            <person name="Tice H."/>
            <person name="Pitluck S."/>
            <person name="Richardson P."/>
            <person name="Bruce D."/>
            <person name="Goodwin L."/>
            <person name="Han C."/>
            <person name="Tapia R."/>
            <person name="Detter J.C."/>
            <person name="Schmutz J."/>
            <person name="Brettin T."/>
            <person name="Larimer F."/>
            <person name="Land M."/>
            <person name="Hauser L."/>
            <person name="Kyrpides N.C."/>
            <person name="Ivanova N."/>
            <person name="Goker M."/>
            <person name="Woyke T."/>
            <person name="Wu Q.L."/>
            <person name="Pockl M."/>
            <person name="Hahn M.W."/>
            <person name="Klenk H.P."/>
        </authorList>
    </citation>
    <scope>NUCLEOTIDE SEQUENCE [LARGE SCALE GENOMIC DNA]</scope>
    <source>
        <strain evidence="7">DSM 18221 / CIP 109841 / QLW-P1DMWA-1</strain>
    </source>
</reference>